<name>A0ABU6SS88_9FABA</name>
<organism evidence="3 4">
    <name type="scientific">Stylosanthes scabra</name>
    <dbReference type="NCBI Taxonomy" id="79078"/>
    <lineage>
        <taxon>Eukaryota</taxon>
        <taxon>Viridiplantae</taxon>
        <taxon>Streptophyta</taxon>
        <taxon>Embryophyta</taxon>
        <taxon>Tracheophyta</taxon>
        <taxon>Spermatophyta</taxon>
        <taxon>Magnoliopsida</taxon>
        <taxon>eudicotyledons</taxon>
        <taxon>Gunneridae</taxon>
        <taxon>Pentapetalae</taxon>
        <taxon>rosids</taxon>
        <taxon>fabids</taxon>
        <taxon>Fabales</taxon>
        <taxon>Fabaceae</taxon>
        <taxon>Papilionoideae</taxon>
        <taxon>50 kb inversion clade</taxon>
        <taxon>dalbergioids sensu lato</taxon>
        <taxon>Dalbergieae</taxon>
        <taxon>Pterocarpus clade</taxon>
        <taxon>Stylosanthes</taxon>
    </lineage>
</organism>
<dbReference type="Proteomes" id="UP001341840">
    <property type="component" value="Unassembled WGS sequence"/>
</dbReference>
<dbReference type="EMBL" id="JASCZI010061648">
    <property type="protein sequence ID" value="MED6139212.1"/>
    <property type="molecule type" value="Genomic_DNA"/>
</dbReference>
<proteinExistence type="inferred from homology"/>
<evidence type="ECO:0000256" key="2">
    <source>
        <dbReference type="ARBA" id="ARBA00022679"/>
    </source>
</evidence>
<keyword evidence="4" id="KW-1185">Reference proteome</keyword>
<dbReference type="PANTHER" id="PTHR31147:SF66">
    <property type="entry name" value="OS05G0315700 PROTEIN"/>
    <property type="match status" value="1"/>
</dbReference>
<sequence length="401" mass="44233">MTGKDPVRVVREALSKALVLYYPLAGRLREAPTGKLMVDCTAQGVSFIEADADVTLNHFGVDLLPPFPCFHELLYHVPSSDDGIINSPLLLIQVTRLKCGGFIFAIRVNHAICDGIGIAQFIKGIAEIAKGASKPSITPVWCRDLLYARDPPTVTCLHPEYQQLPLHDNKTPSFKCCHASFFFGPKHIHALRRLLPLHLAQSSSTFDILTAFLWRCHTAAIHWQNPNQEVRLMCVVNARFEPCRSTFNTPLPEGYYGNAFVIPAVASTVGMLCGRPLSYALELVKKSKKEATEEFVHSTADLMATNGRPVFSMEGSLIVSDLTKSGLSDVDYGWGKPLFSGLDGLDDFPGACCYVPYTNSKGEHGKVVLICLLEEAMERFEKELNGILHVKDEDEPINASN</sequence>
<dbReference type="Pfam" id="PF02458">
    <property type="entry name" value="Transferase"/>
    <property type="match status" value="1"/>
</dbReference>
<dbReference type="InterPro" id="IPR023213">
    <property type="entry name" value="CAT-like_dom_sf"/>
</dbReference>
<evidence type="ECO:0000256" key="1">
    <source>
        <dbReference type="ARBA" id="ARBA00009861"/>
    </source>
</evidence>
<evidence type="ECO:0000313" key="3">
    <source>
        <dbReference type="EMBL" id="MED6139212.1"/>
    </source>
</evidence>
<evidence type="ECO:0000313" key="4">
    <source>
        <dbReference type="Proteomes" id="UP001341840"/>
    </source>
</evidence>
<reference evidence="3 4" key="1">
    <citation type="journal article" date="2023" name="Plants (Basel)">
        <title>Bridging the Gap: Combining Genomics and Transcriptomics Approaches to Understand Stylosanthes scabra, an Orphan Legume from the Brazilian Caatinga.</title>
        <authorList>
            <person name="Ferreira-Neto J.R.C."/>
            <person name="da Silva M.D."/>
            <person name="Binneck E."/>
            <person name="de Melo N.F."/>
            <person name="da Silva R.H."/>
            <person name="de Melo A.L.T.M."/>
            <person name="Pandolfi V."/>
            <person name="Bustamante F.O."/>
            <person name="Brasileiro-Vidal A.C."/>
            <person name="Benko-Iseppon A.M."/>
        </authorList>
    </citation>
    <scope>NUCLEOTIDE SEQUENCE [LARGE SCALE GENOMIC DNA]</scope>
    <source>
        <tissue evidence="3">Leaves</tissue>
    </source>
</reference>
<dbReference type="Gene3D" id="3.30.559.10">
    <property type="entry name" value="Chloramphenicol acetyltransferase-like domain"/>
    <property type="match status" value="2"/>
</dbReference>
<keyword evidence="2" id="KW-0808">Transferase</keyword>
<protein>
    <submittedName>
        <fullName evidence="3">Uncharacterized protein</fullName>
    </submittedName>
</protein>
<comment type="similarity">
    <text evidence="1">Belongs to the plant acyltransferase family.</text>
</comment>
<accession>A0ABU6SS88</accession>
<dbReference type="InterPro" id="IPR050898">
    <property type="entry name" value="Plant_acyltransferase"/>
</dbReference>
<comment type="caution">
    <text evidence="3">The sequence shown here is derived from an EMBL/GenBank/DDBJ whole genome shotgun (WGS) entry which is preliminary data.</text>
</comment>
<dbReference type="PANTHER" id="PTHR31147">
    <property type="entry name" value="ACYL TRANSFERASE 4"/>
    <property type="match status" value="1"/>
</dbReference>
<gene>
    <name evidence="3" type="ORF">PIB30_081755</name>
</gene>